<dbReference type="EMBL" id="JACVEW010000012">
    <property type="protein sequence ID" value="MBP0048958.1"/>
    <property type="molecule type" value="Genomic_DNA"/>
</dbReference>
<sequence>MQTNTDEFLAWLKTQIPLLEHLGIDELVWDGRALELPTPLAPNVNDKGTGFGGSQAAIATVAGWCLTTLCLRERGLDCDVVIADSHLKYLKPVTRNFVTRVALDMPEDAENLAARVRERGKARLQLTVQVCCREEVCLEMQGLYVAINRDSA</sequence>
<evidence type="ECO:0000259" key="1">
    <source>
        <dbReference type="Pfam" id="PF09500"/>
    </source>
</evidence>
<dbReference type="InterPro" id="IPR029069">
    <property type="entry name" value="HotDog_dom_sf"/>
</dbReference>
<dbReference type="NCBIfam" id="TIGR02447">
    <property type="entry name" value="yiiD_Cterm"/>
    <property type="match status" value="1"/>
</dbReference>
<protein>
    <submittedName>
        <fullName evidence="2">YiiD C-terminal domain-containing protein</fullName>
    </submittedName>
</protein>
<comment type="caution">
    <text evidence="2">The sequence shown here is derived from an EMBL/GenBank/DDBJ whole genome shotgun (WGS) entry which is preliminary data.</text>
</comment>
<evidence type="ECO:0000313" key="2">
    <source>
        <dbReference type="EMBL" id="MBP0048958.1"/>
    </source>
</evidence>
<evidence type="ECO:0000313" key="3">
    <source>
        <dbReference type="Proteomes" id="UP000810171"/>
    </source>
</evidence>
<dbReference type="SUPFAM" id="SSF54637">
    <property type="entry name" value="Thioesterase/thiol ester dehydrase-isomerase"/>
    <property type="match status" value="1"/>
</dbReference>
<dbReference type="Gene3D" id="3.10.129.10">
    <property type="entry name" value="Hotdog Thioesterase"/>
    <property type="match status" value="1"/>
</dbReference>
<feature type="domain" description="Thioesterase putative" evidence="1">
    <location>
        <begin position="10"/>
        <end position="147"/>
    </location>
</feature>
<dbReference type="InterPro" id="IPR012660">
    <property type="entry name" value="YiiD_C"/>
</dbReference>
<gene>
    <name evidence="2" type="ORF">H9C73_09425</name>
</gene>
<name>A0ABS3ZCE6_9GAMM</name>
<organism evidence="2 3">
    <name type="scientific">Marinobacterium alkalitolerans</name>
    <dbReference type="NCBI Taxonomy" id="1542925"/>
    <lineage>
        <taxon>Bacteria</taxon>
        <taxon>Pseudomonadati</taxon>
        <taxon>Pseudomonadota</taxon>
        <taxon>Gammaproteobacteria</taxon>
        <taxon>Oceanospirillales</taxon>
        <taxon>Oceanospirillaceae</taxon>
        <taxon>Marinobacterium</taxon>
    </lineage>
</organism>
<accession>A0ABS3ZCE6</accession>
<proteinExistence type="predicted"/>
<keyword evidence="3" id="KW-1185">Reference proteome</keyword>
<dbReference type="Proteomes" id="UP000810171">
    <property type="component" value="Unassembled WGS sequence"/>
</dbReference>
<dbReference type="Pfam" id="PF09500">
    <property type="entry name" value="YiiD_C"/>
    <property type="match status" value="1"/>
</dbReference>
<reference evidence="2 3" key="1">
    <citation type="submission" date="2020-09" db="EMBL/GenBank/DDBJ databases">
        <authorList>
            <person name="Tanuku N.R.S."/>
        </authorList>
    </citation>
    <scope>NUCLEOTIDE SEQUENCE [LARGE SCALE GENOMIC DNA]</scope>
    <source>
        <strain evidence="2 3">AK62</strain>
    </source>
</reference>